<evidence type="ECO:0000313" key="6">
    <source>
        <dbReference type="EMBL" id="KAA2241500.1"/>
    </source>
</evidence>
<dbReference type="EMBL" id="VUOC01000003">
    <property type="protein sequence ID" value="KAA2241500.1"/>
    <property type="molecule type" value="Genomic_DNA"/>
</dbReference>
<dbReference type="Gene3D" id="1.10.10.60">
    <property type="entry name" value="Homeodomain-like"/>
    <property type="match status" value="1"/>
</dbReference>
<comment type="caution">
    <text evidence="6">The sequence shown here is derived from an EMBL/GenBank/DDBJ whole genome shotgun (WGS) entry which is preliminary data.</text>
</comment>
<feature type="transmembrane region" description="Helical" evidence="4">
    <location>
        <begin position="69"/>
        <end position="86"/>
    </location>
</feature>
<keyword evidence="7" id="KW-1185">Reference proteome</keyword>
<evidence type="ECO:0000259" key="5">
    <source>
        <dbReference type="PROSITE" id="PS01124"/>
    </source>
</evidence>
<keyword evidence="4" id="KW-0812">Transmembrane</keyword>
<evidence type="ECO:0000256" key="3">
    <source>
        <dbReference type="ARBA" id="ARBA00023163"/>
    </source>
</evidence>
<feature type="transmembrane region" description="Helical" evidence="4">
    <location>
        <begin position="178"/>
        <end position="204"/>
    </location>
</feature>
<dbReference type="GO" id="GO:0043565">
    <property type="term" value="F:sequence-specific DNA binding"/>
    <property type="evidence" value="ECO:0007669"/>
    <property type="project" value="InterPro"/>
</dbReference>
<feature type="domain" description="HTH araC/xylS-type" evidence="5">
    <location>
        <begin position="279"/>
        <end position="383"/>
    </location>
</feature>
<keyword evidence="2" id="KW-0238">DNA-binding</keyword>
<protein>
    <submittedName>
        <fullName evidence="6">AraC family transcriptional regulator</fullName>
    </submittedName>
</protein>
<dbReference type="Pfam" id="PF12833">
    <property type="entry name" value="HTH_18"/>
    <property type="match status" value="1"/>
</dbReference>
<dbReference type="InterPro" id="IPR018060">
    <property type="entry name" value="HTH_AraC"/>
</dbReference>
<feature type="transmembrane region" description="Helical" evidence="4">
    <location>
        <begin position="12"/>
        <end position="31"/>
    </location>
</feature>
<feature type="transmembrane region" description="Helical" evidence="4">
    <location>
        <begin position="138"/>
        <end position="157"/>
    </location>
</feature>
<evidence type="ECO:0000256" key="1">
    <source>
        <dbReference type="ARBA" id="ARBA00023015"/>
    </source>
</evidence>
<dbReference type="PANTHER" id="PTHR43280">
    <property type="entry name" value="ARAC-FAMILY TRANSCRIPTIONAL REGULATOR"/>
    <property type="match status" value="1"/>
</dbReference>
<dbReference type="SMART" id="SM00342">
    <property type="entry name" value="HTH_ARAC"/>
    <property type="match status" value="1"/>
</dbReference>
<dbReference type="PANTHER" id="PTHR43280:SF2">
    <property type="entry name" value="HTH-TYPE TRANSCRIPTIONAL REGULATOR EXSA"/>
    <property type="match status" value="1"/>
</dbReference>
<evidence type="ECO:0000313" key="7">
    <source>
        <dbReference type="Proteomes" id="UP000324611"/>
    </source>
</evidence>
<dbReference type="Proteomes" id="UP000324611">
    <property type="component" value="Unassembled WGS sequence"/>
</dbReference>
<keyword evidence="3" id="KW-0804">Transcription</keyword>
<dbReference type="GO" id="GO:0003700">
    <property type="term" value="F:DNA-binding transcription factor activity"/>
    <property type="evidence" value="ECO:0007669"/>
    <property type="project" value="InterPro"/>
</dbReference>
<dbReference type="PROSITE" id="PS01124">
    <property type="entry name" value="HTH_ARAC_FAMILY_2"/>
    <property type="match status" value="1"/>
</dbReference>
<accession>A0A5B2VS90</accession>
<proteinExistence type="predicted"/>
<reference evidence="6 7" key="1">
    <citation type="submission" date="2019-09" db="EMBL/GenBank/DDBJ databases">
        <title>Chitinophaga ginsengihumi sp. nov., isolated from soil of ginseng rhizosphere.</title>
        <authorList>
            <person name="Lee J."/>
        </authorList>
    </citation>
    <scope>NUCLEOTIDE SEQUENCE [LARGE SCALE GENOMIC DNA]</scope>
    <source>
        <strain evidence="6 7">BN140078</strain>
    </source>
</reference>
<dbReference type="InterPro" id="IPR009057">
    <property type="entry name" value="Homeodomain-like_sf"/>
</dbReference>
<dbReference type="AlphaFoldDB" id="A0A5B2VS90"/>
<keyword evidence="4" id="KW-0472">Membrane</keyword>
<dbReference type="InterPro" id="IPR018062">
    <property type="entry name" value="HTH_AraC-typ_CS"/>
</dbReference>
<feature type="transmembrane region" description="Helical" evidence="4">
    <location>
        <begin position="98"/>
        <end position="118"/>
    </location>
</feature>
<dbReference type="PROSITE" id="PS00041">
    <property type="entry name" value="HTH_ARAC_FAMILY_1"/>
    <property type="match status" value="1"/>
</dbReference>
<feature type="transmembrane region" description="Helical" evidence="4">
    <location>
        <begin position="43"/>
        <end position="63"/>
    </location>
</feature>
<sequence length="391" mass="45213">MQPLSISEHVLLLVSGLGVVQGLLLAALLYFHPKSDRVVNKFLALYILALSIIMCGPFFLRLFSWKSGFVQQPLPMIMGPMMYLYIRSYRETVTLRKALPQVLPFLLFYIVSYSWFAYLVFTYGNTDTPPLFAFQSPIGIMVSCVPYGHLVLYYFIARRELRLYQRTIRGLFSETSQIDLHWASWLINGYLFIVVNALVMYSLIITSPQYFNLCYLITIAVATPYIYVSTYKGITNLTIWQRQHLENKETLEVQLHDITLQLEKDTPVRNNNRMLDIAGRITLVMEQEKLYQETELTLQHLADKLQLPSYLVSQAINEGMNKNFYDLVNGLRVEEAKRLLQDARNKHYTVLSVGFEAGFNSKTTFNTVFKKFTGLTPSVFREQQCRTAEMA</sequence>
<organism evidence="6 7">
    <name type="scientific">Chitinophaga agrisoli</name>
    <dbReference type="NCBI Taxonomy" id="2607653"/>
    <lineage>
        <taxon>Bacteria</taxon>
        <taxon>Pseudomonadati</taxon>
        <taxon>Bacteroidota</taxon>
        <taxon>Chitinophagia</taxon>
        <taxon>Chitinophagales</taxon>
        <taxon>Chitinophagaceae</taxon>
        <taxon>Chitinophaga</taxon>
    </lineage>
</organism>
<dbReference type="SUPFAM" id="SSF46689">
    <property type="entry name" value="Homeodomain-like"/>
    <property type="match status" value="1"/>
</dbReference>
<keyword evidence="1" id="KW-0805">Transcription regulation</keyword>
<feature type="transmembrane region" description="Helical" evidence="4">
    <location>
        <begin position="210"/>
        <end position="228"/>
    </location>
</feature>
<dbReference type="RefSeq" id="WP_149839014.1">
    <property type="nucleotide sequence ID" value="NZ_VUOC01000003.1"/>
</dbReference>
<gene>
    <name evidence="6" type="ORF">F0L74_16525</name>
</gene>
<evidence type="ECO:0000256" key="4">
    <source>
        <dbReference type="SAM" id="Phobius"/>
    </source>
</evidence>
<name>A0A5B2VS90_9BACT</name>
<evidence type="ECO:0000256" key="2">
    <source>
        <dbReference type="ARBA" id="ARBA00023125"/>
    </source>
</evidence>
<reference evidence="6 7" key="2">
    <citation type="submission" date="2019-09" db="EMBL/GenBank/DDBJ databases">
        <authorList>
            <person name="Jin C."/>
        </authorList>
    </citation>
    <scope>NUCLEOTIDE SEQUENCE [LARGE SCALE GENOMIC DNA]</scope>
    <source>
        <strain evidence="6 7">BN140078</strain>
    </source>
</reference>
<keyword evidence="4" id="KW-1133">Transmembrane helix</keyword>